<comment type="caution">
    <text evidence="1">The sequence shown here is derived from an EMBL/GenBank/DDBJ whole genome shotgun (WGS) entry which is preliminary data.</text>
</comment>
<reference evidence="1 2" key="1">
    <citation type="submission" date="2021-01" db="EMBL/GenBank/DDBJ databases">
        <title>Whole genome shotgun sequence of Asanoa iriomotensis NBRC 100142.</title>
        <authorList>
            <person name="Komaki H."/>
            <person name="Tamura T."/>
        </authorList>
    </citation>
    <scope>NUCLEOTIDE SEQUENCE [LARGE SCALE GENOMIC DNA]</scope>
    <source>
        <strain evidence="1 2">NBRC 100142</strain>
    </source>
</reference>
<evidence type="ECO:0000313" key="2">
    <source>
        <dbReference type="Proteomes" id="UP000624325"/>
    </source>
</evidence>
<proteinExistence type="predicted"/>
<dbReference type="Proteomes" id="UP000624325">
    <property type="component" value="Unassembled WGS sequence"/>
</dbReference>
<accession>A0ABQ4C5D2</accession>
<gene>
    <name evidence="1" type="ORF">Air01nite_40890</name>
</gene>
<dbReference type="RefSeq" id="WP_203704328.1">
    <property type="nucleotide sequence ID" value="NZ_BAAALU010000024.1"/>
</dbReference>
<organism evidence="1 2">
    <name type="scientific">Asanoa iriomotensis</name>
    <dbReference type="NCBI Taxonomy" id="234613"/>
    <lineage>
        <taxon>Bacteria</taxon>
        <taxon>Bacillati</taxon>
        <taxon>Actinomycetota</taxon>
        <taxon>Actinomycetes</taxon>
        <taxon>Micromonosporales</taxon>
        <taxon>Micromonosporaceae</taxon>
        <taxon>Asanoa</taxon>
    </lineage>
</organism>
<evidence type="ECO:0000313" key="1">
    <source>
        <dbReference type="EMBL" id="GIF57994.1"/>
    </source>
</evidence>
<keyword evidence="2" id="KW-1185">Reference proteome</keyword>
<protein>
    <submittedName>
        <fullName evidence="1">Uncharacterized protein</fullName>
    </submittedName>
</protein>
<name>A0ABQ4C5D2_9ACTN</name>
<sequence length="83" mass="9365">MFAVRVDWPDGTHEFFGPMATVETAWTQSGRVQRFWRQGPIRPLRVEPVTTSVNDFDLHRSRVGCKSPDCPVPPAAAGREAQR</sequence>
<dbReference type="EMBL" id="BONC01000028">
    <property type="protein sequence ID" value="GIF57994.1"/>
    <property type="molecule type" value="Genomic_DNA"/>
</dbReference>